<feature type="transmembrane region" description="Helical" evidence="2">
    <location>
        <begin position="35"/>
        <end position="59"/>
    </location>
</feature>
<feature type="compositionally biased region" description="Polar residues" evidence="1">
    <location>
        <begin position="145"/>
        <end position="159"/>
    </location>
</feature>
<evidence type="ECO:0000256" key="1">
    <source>
        <dbReference type="SAM" id="MobiDB-lite"/>
    </source>
</evidence>
<name>A0ABW3W089_9ACTN</name>
<keyword evidence="2" id="KW-0472">Membrane</keyword>
<evidence type="ECO:0000313" key="3">
    <source>
        <dbReference type="EMBL" id="MFD1247868.1"/>
    </source>
</evidence>
<gene>
    <name evidence="3" type="ORF">ACFQ3F_08705</name>
</gene>
<evidence type="ECO:0000313" key="4">
    <source>
        <dbReference type="Proteomes" id="UP001597229"/>
    </source>
</evidence>
<dbReference type="SUPFAM" id="SSF69322">
    <property type="entry name" value="Tricorn protease domain 2"/>
    <property type="match status" value="1"/>
</dbReference>
<keyword evidence="2" id="KW-0812">Transmembrane</keyword>
<evidence type="ECO:0000256" key="2">
    <source>
        <dbReference type="SAM" id="Phobius"/>
    </source>
</evidence>
<accession>A0ABW3W089</accession>
<dbReference type="Pfam" id="PF09826">
    <property type="entry name" value="Beta_propel"/>
    <property type="match status" value="1"/>
</dbReference>
<proteinExistence type="predicted"/>
<protein>
    <submittedName>
        <fullName evidence="3">Beta-propeller domain-containing protein</fullName>
    </submittedName>
</protein>
<dbReference type="InterPro" id="IPR019198">
    <property type="entry name" value="Beta_propeller_containing"/>
</dbReference>
<sequence length="659" mass="70066">MTDLERLWDDYPTDPAPTRAILAAAHGRPRARRRLLVRPLLSAGVVTALAGAFVTGVFVSGGGDGGGDGGSPGAGPGGGGDLPRHVAFQADLAPAKSCADLLRAYVDRGLDQVGPWGWGMPDLKVYESSLSALSMKRDAAATPGTVRQNSSDTGTNVQETGVDEPDTVKTDGTLLAVVRGDELTTYDVTGSSTRRLGSLRLPGVADAEILLSGDTLVAVGADDGHRDTGTRVVTVSLADPTQPSVSDQVAYDARLVSARQHGSAIRIVLASPLPDLDFVSPGRHRTTRQALAENRRIVERSTIDDWLPTMAVDDGKATDLLDCGDVAVPSDAIAVGTTSVVGFAADAPAKVDAIALAGQTDIAYESADHLYLATSGNAFVDCIRCPYQAGPLLGRRNLGTSYLFDFALDGVRATHVASGQVEGVIRDRWSMDEAGGVLRVAVAPSSETGPFNAIVTFARDAQDLVERGRLDHLGRNEELQSVRWFDDLALLVTYRQVDPLYSVDLTDTAHPRLIGGLKVPGFSAYLHPLGKSRMIGVGEGPDGRGGWGARIGLFYVRDVRHVRLVNAISYGSDSQALAGGDPRTFTWLPSHRTILTVVERWAGDRRVGYLSVLRLAGGRLHEHRMAVEYGDDVDLVRAVPMPDGRVVLVTGEKAQFFEL</sequence>
<dbReference type="EMBL" id="JBHTLX010000012">
    <property type="protein sequence ID" value="MFD1247868.1"/>
    <property type="molecule type" value="Genomic_DNA"/>
</dbReference>
<reference evidence="4" key="1">
    <citation type="journal article" date="2019" name="Int. J. Syst. Evol. Microbiol.">
        <title>The Global Catalogue of Microorganisms (GCM) 10K type strain sequencing project: providing services to taxonomists for standard genome sequencing and annotation.</title>
        <authorList>
            <consortium name="The Broad Institute Genomics Platform"/>
            <consortium name="The Broad Institute Genome Sequencing Center for Infectious Disease"/>
            <person name="Wu L."/>
            <person name="Ma J."/>
        </authorList>
    </citation>
    <scope>NUCLEOTIDE SEQUENCE [LARGE SCALE GENOMIC DNA]</scope>
    <source>
        <strain evidence="4">CCUG 52478</strain>
    </source>
</reference>
<feature type="region of interest" description="Disordered" evidence="1">
    <location>
        <begin position="140"/>
        <end position="168"/>
    </location>
</feature>
<keyword evidence="4" id="KW-1185">Reference proteome</keyword>
<dbReference type="Proteomes" id="UP001597229">
    <property type="component" value="Unassembled WGS sequence"/>
</dbReference>
<comment type="caution">
    <text evidence="3">The sequence shown here is derived from an EMBL/GenBank/DDBJ whole genome shotgun (WGS) entry which is preliminary data.</text>
</comment>
<keyword evidence="2" id="KW-1133">Transmembrane helix</keyword>
<dbReference type="RefSeq" id="WP_367918423.1">
    <property type="nucleotide sequence ID" value="NZ_BAABAC010000013.1"/>
</dbReference>
<organism evidence="3 4">
    <name type="scientific">Nocardioides ginsengisoli</name>
    <dbReference type="NCBI Taxonomy" id="363868"/>
    <lineage>
        <taxon>Bacteria</taxon>
        <taxon>Bacillati</taxon>
        <taxon>Actinomycetota</taxon>
        <taxon>Actinomycetes</taxon>
        <taxon>Propionibacteriales</taxon>
        <taxon>Nocardioidaceae</taxon>
        <taxon>Nocardioides</taxon>
    </lineage>
</organism>